<keyword evidence="7" id="KW-1185">Reference proteome</keyword>
<keyword evidence="5" id="KW-0812">Transmembrane</keyword>
<evidence type="ECO:0000256" key="3">
    <source>
        <dbReference type="PROSITE-ProRule" id="PRU00221"/>
    </source>
</evidence>
<dbReference type="InterPro" id="IPR019775">
    <property type="entry name" value="WD40_repeat_CS"/>
</dbReference>
<comment type="caution">
    <text evidence="6">The sequence shown here is derived from an EMBL/GenBank/DDBJ whole genome shotgun (WGS) entry which is preliminary data.</text>
</comment>
<dbReference type="PROSITE" id="PS50294">
    <property type="entry name" value="WD_REPEATS_REGION"/>
    <property type="match status" value="1"/>
</dbReference>
<evidence type="ECO:0000256" key="5">
    <source>
        <dbReference type="SAM" id="Phobius"/>
    </source>
</evidence>
<evidence type="ECO:0008006" key="8">
    <source>
        <dbReference type="Google" id="ProtNLM"/>
    </source>
</evidence>
<keyword evidence="2" id="KW-0677">Repeat</keyword>
<dbReference type="Pfam" id="PF00400">
    <property type="entry name" value="WD40"/>
    <property type="match status" value="4"/>
</dbReference>
<protein>
    <recommendedName>
        <fullName evidence="8">WD repeat-containing protein 7</fullName>
    </recommendedName>
</protein>
<proteinExistence type="predicted"/>
<dbReference type="InterPro" id="IPR015943">
    <property type="entry name" value="WD40/YVTN_repeat-like_dom_sf"/>
</dbReference>
<dbReference type="InterPro" id="IPR001680">
    <property type="entry name" value="WD40_rpt"/>
</dbReference>
<dbReference type="EMBL" id="CAWYQH010000024">
    <property type="protein sequence ID" value="CAK8675598.1"/>
    <property type="molecule type" value="Genomic_DNA"/>
</dbReference>
<keyword evidence="5" id="KW-1133">Transmembrane helix</keyword>
<evidence type="ECO:0000313" key="7">
    <source>
        <dbReference type="Proteomes" id="UP001642483"/>
    </source>
</evidence>
<evidence type="ECO:0000256" key="2">
    <source>
        <dbReference type="ARBA" id="ARBA00022737"/>
    </source>
</evidence>
<organism evidence="6 7">
    <name type="scientific">Clavelina lepadiformis</name>
    <name type="common">Light-bulb sea squirt</name>
    <name type="synonym">Ascidia lepadiformis</name>
    <dbReference type="NCBI Taxonomy" id="159417"/>
    <lineage>
        <taxon>Eukaryota</taxon>
        <taxon>Metazoa</taxon>
        <taxon>Chordata</taxon>
        <taxon>Tunicata</taxon>
        <taxon>Ascidiacea</taxon>
        <taxon>Aplousobranchia</taxon>
        <taxon>Clavelinidae</taxon>
        <taxon>Clavelina</taxon>
    </lineage>
</organism>
<dbReference type="Proteomes" id="UP001642483">
    <property type="component" value="Unassembled WGS sequence"/>
</dbReference>
<dbReference type="InterPro" id="IPR049916">
    <property type="entry name" value="WDR72-like"/>
</dbReference>
<dbReference type="Gene3D" id="2.130.10.10">
    <property type="entry name" value="YVTN repeat-like/Quinoprotein amine dehydrogenase"/>
    <property type="match status" value="3"/>
</dbReference>
<dbReference type="PROSITE" id="PS00678">
    <property type="entry name" value="WD_REPEATS_1"/>
    <property type="match status" value="1"/>
</dbReference>
<dbReference type="PANTHER" id="PTHR44099:SF4">
    <property type="entry name" value="RABCONNECTIN-3B, ISOFORM A"/>
    <property type="match status" value="1"/>
</dbReference>
<reference evidence="6 7" key="1">
    <citation type="submission" date="2024-02" db="EMBL/GenBank/DDBJ databases">
        <authorList>
            <person name="Daric V."/>
            <person name="Darras S."/>
        </authorList>
    </citation>
    <scope>NUCLEOTIDE SEQUENCE [LARGE SCALE GENOMIC DNA]</scope>
</reference>
<keyword evidence="1 3" id="KW-0853">WD repeat</keyword>
<dbReference type="SMART" id="SM00320">
    <property type="entry name" value="WD40"/>
    <property type="match status" value="7"/>
</dbReference>
<feature type="transmembrane region" description="Helical" evidence="5">
    <location>
        <begin position="6"/>
        <end position="24"/>
    </location>
</feature>
<accession>A0ABP0F9V6</accession>
<feature type="repeat" description="WD" evidence="3">
    <location>
        <begin position="579"/>
        <end position="620"/>
    </location>
</feature>
<dbReference type="PANTHER" id="PTHR44099">
    <property type="entry name" value="RABCONNECTIN-3B, ISOFORM A"/>
    <property type="match status" value="1"/>
</dbReference>
<keyword evidence="5" id="KW-0472">Membrane</keyword>
<dbReference type="InterPro" id="IPR036322">
    <property type="entry name" value="WD40_repeat_dom_sf"/>
</dbReference>
<feature type="transmembrane region" description="Helical" evidence="5">
    <location>
        <begin position="29"/>
        <end position="48"/>
    </location>
</feature>
<evidence type="ECO:0000256" key="4">
    <source>
        <dbReference type="SAM" id="MobiDB-lite"/>
    </source>
</evidence>
<feature type="region of interest" description="Disordered" evidence="4">
    <location>
        <begin position="735"/>
        <end position="760"/>
    </location>
</feature>
<evidence type="ECO:0000256" key="1">
    <source>
        <dbReference type="ARBA" id="ARBA00022574"/>
    </source>
</evidence>
<dbReference type="SUPFAM" id="SSF50978">
    <property type="entry name" value="WD40 repeat-like"/>
    <property type="match status" value="3"/>
</dbReference>
<sequence>MPIYLFTLWCCDLLIIYLHFAIYFSEIFYFCSITCMANSLVVPLVLWGHNPPTHRICSILFTPDFKTIVSGCRDGQLCVWEYDGNTISPKFMLFGHTGPVTSLTAVPSGTSGVWKKHHIISVSDTGEVCLWDLVDGRCLEQTKLLGSPTEVVGHNFVINDKPQQCVMCYGQFSEIIILSASTLTVVLSLASRIFPDWLACATIVPCSQSSDACSVIGLTISGMLKLWRIPKSYSQPGLFEEESKQVSCLSAVCMRIYNENSHLLLIVCSSTWHICDADDYSFLGSVNAEVGFQFLGGDFLSCNVVAVWGRNGEVLLYKLPFCAANQENYRSNLKNKSHFLPKHLQKISLVKTQQFLLPPAASINQTLDDSHTIHILMGTCEGEVAVGQLTKEGNRTAVLKCSLQDLWNSLDRKPIGIIDQLSPDPNEPINVTTSLFVVQYCYLCCGREDGSIIIVPAAKTCKTHLFLDECSNRKGLLPHRTLRGHRDRVTCLLYPFQEEPQRFSPQILLSGGADFAVIIWDIILGTLLHSFHIHGGEISQLLIPPEGCNQRVNHSICSVASDHSVGLLNLKDRKRVLLASRHPSPINAIHWRPDDDFLIVSCADSFVFVWQMETGNLDRCEQGAVAADILSACDEMEAIRSEPITPSSLDIAQAFKLRSLSAFKAVAQQGLKSLIEGLESDKRSVEMNDQFSAANVYRAMIISPLRASPVHDTDSHIIFFNTEALIAKLLMEHTQKRKHRTRTGNRADMSPSSGSRKTAMTSFERQVKHQFLDDGSDSSAVEGQVTKTRRDKKQISPLEVDSAIDIAQIIVSCIHAWDLDSNIDEFCRERLGLLTPRSHVSFGLLSHYGHMALLFPKASAKGIESSAYSNDVHWQISSSLTTQHLVSIISIANTMMELPFACFRQPSTALQSQRETTDSDEISKDQLSTLKQSQVKQSWSLLATLHCVLLPERMEMLNYKPPKLELLARRWQDRCLELREASQALMLAELRQMGSDGRRKVVELWSRHVPDYVDPQGNDVEELDSPASYMVADEVGDHSSICSDDLVTGTHSSTKVSFEVRRRHATAIVILGVIGAEFGQELEPRQAQRINSDIPEGFGIMDYSLARHTCKALVYLLLQPASPRLPANVPIRRAAIDLLGRGFTVWEPYMEVSAVLLGLLELCENYSKYISSIQSGLPLTPEADSCRSAHHSLSLIATARPLTFITTIAREVARHNAAAANPQHQALLARSVLVRAKPEILRIVELLADKMVVDMNNVLVEVVDIVLFCIDVTVLRASYGLLEAVPALTKFHTISYDARSRRVAVAASTGSIVLYDIRTCKHQVVPRGLSRITALCFSPDGKYLCVYCESENQLSFWITATSLFGMIQSQVKCVKTINPLKVHPKVQSNGNFHSSYKFGNLAKLVWVNNRVVVLLTSDGAEFRFHI</sequence>
<dbReference type="PROSITE" id="PS50082">
    <property type="entry name" value="WD_REPEATS_2"/>
    <property type="match status" value="1"/>
</dbReference>
<evidence type="ECO:0000313" key="6">
    <source>
        <dbReference type="EMBL" id="CAK8675598.1"/>
    </source>
</evidence>
<gene>
    <name evidence="6" type="ORF">CVLEPA_LOCUS5159</name>
</gene>
<feature type="compositionally biased region" description="Polar residues" evidence="4">
    <location>
        <begin position="750"/>
        <end position="760"/>
    </location>
</feature>
<name>A0ABP0F9V6_CLALP</name>